<dbReference type="GeneID" id="98152199"/>
<proteinExistence type="predicted"/>
<reference evidence="1 2" key="1">
    <citation type="submission" date="2024-07" db="EMBL/GenBank/DDBJ databases">
        <title>Section-level genome sequencing and comparative genomics of Aspergillus sections Usti and Cavernicolus.</title>
        <authorList>
            <consortium name="Lawrence Berkeley National Laboratory"/>
            <person name="Nybo J.L."/>
            <person name="Vesth T.C."/>
            <person name="Theobald S."/>
            <person name="Frisvad J.C."/>
            <person name="Larsen T.O."/>
            <person name="Kjaerboelling I."/>
            <person name="Rothschild-Mancinelli K."/>
            <person name="Lyhne E.K."/>
            <person name="Kogle M.E."/>
            <person name="Barry K."/>
            <person name="Clum A."/>
            <person name="Na H."/>
            <person name="Ledsgaard L."/>
            <person name="Lin J."/>
            <person name="Lipzen A."/>
            <person name="Kuo A."/>
            <person name="Riley R."/>
            <person name="Mondo S."/>
            <person name="LaButti K."/>
            <person name="Haridas S."/>
            <person name="Pangalinan J."/>
            <person name="Salamov A.A."/>
            <person name="Simmons B.A."/>
            <person name="Magnuson J.K."/>
            <person name="Chen J."/>
            <person name="Drula E."/>
            <person name="Henrissat B."/>
            <person name="Wiebenga A."/>
            <person name="Lubbers R.J."/>
            <person name="Gomes A.C."/>
            <person name="Macurrencykelacurrency M.R."/>
            <person name="Stajich J."/>
            <person name="Grigoriev I.V."/>
            <person name="Mortensen U.H."/>
            <person name="De vries R.P."/>
            <person name="Baker S.E."/>
            <person name="Andersen M.R."/>
        </authorList>
    </citation>
    <scope>NUCLEOTIDE SEQUENCE [LARGE SCALE GENOMIC DNA]</scope>
    <source>
        <strain evidence="1 2">CBS 756.74</strain>
    </source>
</reference>
<dbReference type="RefSeq" id="XP_070894762.1">
    <property type="nucleotide sequence ID" value="XM_071037035.1"/>
</dbReference>
<evidence type="ECO:0000313" key="1">
    <source>
        <dbReference type="EMBL" id="KAL2841806.1"/>
    </source>
</evidence>
<protein>
    <submittedName>
        <fullName evidence="1">Uncharacterized protein</fullName>
    </submittedName>
</protein>
<name>A0ABR4JP67_9EURO</name>
<keyword evidence="2" id="KW-1185">Reference proteome</keyword>
<comment type="caution">
    <text evidence="1">The sequence shown here is derived from an EMBL/GenBank/DDBJ whole genome shotgun (WGS) entry which is preliminary data.</text>
</comment>
<dbReference type="EMBL" id="JBFXLR010000055">
    <property type="protein sequence ID" value="KAL2841806.1"/>
    <property type="molecule type" value="Genomic_DNA"/>
</dbReference>
<sequence>MIYIARLCIAWLAAHLKLRFMTDRRLGIQHNPISLLCLSFMSISFVHPSCHVPYGWLKHLFFPYSWYVAFQSVARKAWIPLFRFEFKVYRENICPVPSSQWEFPSKVASSSILLSDSMLTDPCVDCLTHVSDGTWEIP</sequence>
<accession>A0ABR4JP67</accession>
<gene>
    <name evidence="1" type="ORF">BJX68DRAFT_169607</name>
</gene>
<dbReference type="Proteomes" id="UP001610444">
    <property type="component" value="Unassembled WGS sequence"/>
</dbReference>
<organism evidence="1 2">
    <name type="scientific">Aspergillus pseudodeflectus</name>
    <dbReference type="NCBI Taxonomy" id="176178"/>
    <lineage>
        <taxon>Eukaryota</taxon>
        <taxon>Fungi</taxon>
        <taxon>Dikarya</taxon>
        <taxon>Ascomycota</taxon>
        <taxon>Pezizomycotina</taxon>
        <taxon>Eurotiomycetes</taxon>
        <taxon>Eurotiomycetidae</taxon>
        <taxon>Eurotiales</taxon>
        <taxon>Aspergillaceae</taxon>
        <taxon>Aspergillus</taxon>
        <taxon>Aspergillus subgen. Nidulantes</taxon>
    </lineage>
</organism>
<evidence type="ECO:0000313" key="2">
    <source>
        <dbReference type="Proteomes" id="UP001610444"/>
    </source>
</evidence>